<dbReference type="OrthoDB" id="3255666at2"/>
<dbReference type="EMBL" id="RQZF01000003">
    <property type="protein sequence ID" value="RRC95736.1"/>
    <property type="molecule type" value="Genomic_DNA"/>
</dbReference>
<dbReference type="InterPro" id="IPR002560">
    <property type="entry name" value="Transposase_DDE"/>
</dbReference>
<protein>
    <recommendedName>
        <fullName evidence="1">Transposase IS204/IS1001/IS1096/IS1165 DDE domain-containing protein</fullName>
    </recommendedName>
</protein>
<proteinExistence type="predicted"/>
<gene>
    <name evidence="2" type="ORF">EII11_05410</name>
</gene>
<evidence type="ECO:0000313" key="2">
    <source>
        <dbReference type="EMBL" id="RRC95736.1"/>
    </source>
</evidence>
<evidence type="ECO:0000313" key="3">
    <source>
        <dbReference type="Proteomes" id="UP000280444"/>
    </source>
</evidence>
<dbReference type="AlphaFoldDB" id="A0A3P1SFF7"/>
<comment type="caution">
    <text evidence="2">The sequence shown here is derived from an EMBL/GenBank/DDBJ whole genome shotgun (WGS) entry which is preliminary data.</text>
</comment>
<dbReference type="Proteomes" id="UP000280444">
    <property type="component" value="Unassembled WGS sequence"/>
</dbReference>
<organism evidence="2 3">
    <name type="scientific">Schaalia canis</name>
    <dbReference type="NCBI Taxonomy" id="100469"/>
    <lineage>
        <taxon>Bacteria</taxon>
        <taxon>Bacillati</taxon>
        <taxon>Actinomycetota</taxon>
        <taxon>Actinomycetes</taxon>
        <taxon>Actinomycetales</taxon>
        <taxon>Actinomycetaceae</taxon>
        <taxon>Schaalia</taxon>
    </lineage>
</organism>
<sequence>MPISASGHEGQLYRVRAATAPELPQTRSVLDPFHVVRQAGPNLVRCRRRVQREPHAH</sequence>
<name>A0A3P1SFF7_9ACTO</name>
<reference evidence="2 3" key="1">
    <citation type="submission" date="2018-11" db="EMBL/GenBank/DDBJ databases">
        <title>Genomes From Bacteria Associated with the Canine Oral Cavity: a Test Case for Automated Genome-Based Taxonomic Assignment.</title>
        <authorList>
            <person name="Coil D.A."/>
            <person name="Jospin G."/>
            <person name="Darling A.E."/>
            <person name="Wallis C."/>
            <person name="Davis I.J."/>
            <person name="Harris S."/>
            <person name="Eisen J.A."/>
            <person name="Holcombe L.J."/>
            <person name="O'Flynn C."/>
        </authorList>
    </citation>
    <scope>NUCLEOTIDE SEQUENCE [LARGE SCALE GENOMIC DNA]</scope>
    <source>
        <strain evidence="2 3">OH770</strain>
    </source>
</reference>
<evidence type="ECO:0000259" key="1">
    <source>
        <dbReference type="Pfam" id="PF01610"/>
    </source>
</evidence>
<dbReference type="Pfam" id="PF01610">
    <property type="entry name" value="DDE_Tnp_ISL3"/>
    <property type="match status" value="1"/>
</dbReference>
<feature type="domain" description="Transposase IS204/IS1001/IS1096/IS1165 DDE" evidence="1">
    <location>
        <begin position="17"/>
        <end position="54"/>
    </location>
</feature>
<accession>A0A3P1SFF7</accession>
<keyword evidence="3" id="KW-1185">Reference proteome</keyword>